<sequence length="192" mass="19957">MSGLRPAALRAGNDLVDVLGDLLRGTSRLVAVPGETVPQRQDEFVARFVAGVGGDGGLVGDAVARRAARRAAEELLADDSPVTTALRTGEGSVRITGDLFCRIYRFFFGDIVAGYVDTAIAEGVPLAMSLAVPLDPTGLVASTVAAHVLDVLPDPCAEAASRPPRGGLLVETAHELLTRTVETALGTWEAQP</sequence>
<name>A0A1C6SJR9_9ACTN</name>
<gene>
    <name evidence="1" type="ORF">GA0070616_3939</name>
</gene>
<protein>
    <submittedName>
        <fullName evidence="1">Uncharacterized protein</fullName>
    </submittedName>
</protein>
<reference evidence="1 2" key="1">
    <citation type="submission" date="2016-06" db="EMBL/GenBank/DDBJ databases">
        <authorList>
            <person name="Kjaerup R.B."/>
            <person name="Dalgaard T.S."/>
            <person name="Juul-Madsen H.R."/>
        </authorList>
    </citation>
    <scope>NUCLEOTIDE SEQUENCE [LARGE SCALE GENOMIC DNA]</scope>
    <source>
        <strain evidence="1 2">DSM 43818</strain>
    </source>
</reference>
<evidence type="ECO:0000313" key="2">
    <source>
        <dbReference type="Proteomes" id="UP000199699"/>
    </source>
</evidence>
<dbReference type="AlphaFoldDB" id="A0A1C6SJR9"/>
<dbReference type="EMBL" id="FMHT01000003">
    <property type="protein sequence ID" value="SCL29731.1"/>
    <property type="molecule type" value="Genomic_DNA"/>
</dbReference>
<evidence type="ECO:0000313" key="1">
    <source>
        <dbReference type="EMBL" id="SCL29731.1"/>
    </source>
</evidence>
<dbReference type="Proteomes" id="UP000199699">
    <property type="component" value="Unassembled WGS sequence"/>
</dbReference>
<proteinExistence type="predicted"/>
<keyword evidence="2" id="KW-1185">Reference proteome</keyword>
<organism evidence="1 2">
    <name type="scientific">Micromonospora nigra</name>
    <dbReference type="NCBI Taxonomy" id="145857"/>
    <lineage>
        <taxon>Bacteria</taxon>
        <taxon>Bacillati</taxon>
        <taxon>Actinomycetota</taxon>
        <taxon>Actinomycetes</taxon>
        <taxon>Micromonosporales</taxon>
        <taxon>Micromonosporaceae</taxon>
        <taxon>Micromonospora</taxon>
    </lineage>
</organism>
<accession>A0A1C6SJR9</accession>